<evidence type="ECO:0000313" key="5">
    <source>
        <dbReference type="EMBL" id="CAG2223072.1"/>
    </source>
</evidence>
<dbReference type="Pfam" id="PF02822">
    <property type="entry name" value="Antistasin"/>
    <property type="match status" value="1"/>
</dbReference>
<feature type="region of interest" description="Disordered" evidence="3">
    <location>
        <begin position="399"/>
        <end position="446"/>
    </location>
</feature>
<evidence type="ECO:0000256" key="3">
    <source>
        <dbReference type="SAM" id="MobiDB-lite"/>
    </source>
</evidence>
<name>A0A8S3STZ1_MYTED</name>
<dbReference type="OrthoDB" id="406800at2759"/>
<dbReference type="SUPFAM" id="SSF57262">
    <property type="entry name" value="Leech antihemostatic proteins"/>
    <property type="match status" value="1"/>
</dbReference>
<dbReference type="Proteomes" id="UP000683360">
    <property type="component" value="Unassembled WGS sequence"/>
</dbReference>
<feature type="region of interest" description="Disordered" evidence="3">
    <location>
        <begin position="221"/>
        <end position="259"/>
    </location>
</feature>
<feature type="compositionally biased region" description="Gly residues" evidence="3">
    <location>
        <begin position="221"/>
        <end position="241"/>
    </location>
</feature>
<dbReference type="GO" id="GO:0004867">
    <property type="term" value="F:serine-type endopeptidase inhibitor activity"/>
    <property type="evidence" value="ECO:0007669"/>
    <property type="project" value="UniProtKB-KW"/>
</dbReference>
<evidence type="ECO:0000256" key="1">
    <source>
        <dbReference type="ARBA" id="ARBA00022690"/>
    </source>
</evidence>
<protein>
    <recommendedName>
        <fullName evidence="4">Antistasin-like domain-containing protein</fullName>
    </recommendedName>
</protein>
<gene>
    <name evidence="5" type="ORF">MEDL_36383</name>
</gene>
<keyword evidence="2" id="KW-0722">Serine protease inhibitor</keyword>
<accession>A0A8S3STZ1</accession>
<sequence>MGELQERHFISENNRKILYTDTLQKHEVYSEVDCAAYCARNDNCVIATFDQVTLTCYTDVEKNTSLTTGPMMNWTVLYKIEPKDKWWQRICYDNPSALLNCLPDEEIMVSAAIYGNLACMSGTRLSGFPNCGKYVTETLTNVCNRKETCAITVNSSTFGTTNCGGSENLFVDYECLWGSDDDCPSIPSDCKPECIVSLQHCRKCDCNDASSFGMTFGSGGGGSGGAQGSPFGSGGDGGSDGAQGSPFNQGNDLSRTPFTSSIDALDSRVGGGMGEVSGIGMGGMRNGLMSVPGMFLHGPSSSKGRVACLRDDIICPSYCLVIDESGCKSCPCGPANGMGVAMISHSHSSTGKTKPTQQPNNQCVATLVCMLSCDDGYKLGPKGKDGCQTCECTKHKSKQEENSKGNGDKEEKGSNKDKNLNGTGSKSSGSGSGFNPMFAGSGGSGMGGGSKSNSGCSGPFCAMMSTTGGKSMTGPFTGSGQDGGNGDKCTGPSCSAPGNHNPGTVGKISEQSSCPTTDLCAKTCKYTVKLGSKMADGCPSCACEKTQLAPTSAPTVAAMKNIMSCTERAVHCMKSCKHGYHMLSSLNSDCPRCNCLPPPTSAPTPTPGIYSVLRQCPETVHCMTSCSKGYSLEGGSSGCPKCSCNQAQIVTLMCTASLSCPRGCQLGYKCGNDGCPTCSCVEAKDIGVTHTDTYIQSSLTCSVQFSCVSKCPFGYKTGENGCPTCRCLQHISGKD</sequence>
<comment type="caution">
    <text evidence="5">The sequence shown here is derived from an EMBL/GenBank/DDBJ whole genome shotgun (WGS) entry which is preliminary data.</text>
</comment>
<dbReference type="InterPro" id="IPR011061">
    <property type="entry name" value="Hirudin/antistatin"/>
</dbReference>
<feature type="domain" description="Antistasin-like" evidence="4">
    <location>
        <begin position="701"/>
        <end position="727"/>
    </location>
</feature>
<reference evidence="5" key="1">
    <citation type="submission" date="2021-03" db="EMBL/GenBank/DDBJ databases">
        <authorList>
            <person name="Bekaert M."/>
        </authorList>
    </citation>
    <scope>NUCLEOTIDE SEQUENCE</scope>
</reference>
<dbReference type="InterPro" id="IPR004094">
    <property type="entry name" value="Antistasin-like"/>
</dbReference>
<feature type="compositionally biased region" description="Polar residues" evidence="3">
    <location>
        <begin position="247"/>
        <end position="259"/>
    </location>
</feature>
<keyword evidence="1" id="KW-0646">Protease inhibitor</keyword>
<dbReference type="CDD" id="cd22823">
    <property type="entry name" value="Gal_Rha_Lectin"/>
    <property type="match status" value="1"/>
</dbReference>
<dbReference type="PROSITE" id="PS51252">
    <property type="entry name" value="ANTISTASIN"/>
    <property type="match status" value="1"/>
</dbReference>
<feature type="compositionally biased region" description="Basic and acidic residues" evidence="3">
    <location>
        <begin position="399"/>
        <end position="419"/>
    </location>
</feature>
<evidence type="ECO:0000313" key="6">
    <source>
        <dbReference type="Proteomes" id="UP000683360"/>
    </source>
</evidence>
<proteinExistence type="predicted"/>
<evidence type="ECO:0000259" key="4">
    <source>
        <dbReference type="PROSITE" id="PS51252"/>
    </source>
</evidence>
<dbReference type="EMBL" id="CAJPWZ010001775">
    <property type="protein sequence ID" value="CAG2223072.1"/>
    <property type="molecule type" value="Genomic_DNA"/>
</dbReference>
<dbReference type="Gene3D" id="2.10.22.10">
    <property type="entry name" value="Antistasin, domain 1"/>
    <property type="match status" value="2"/>
</dbReference>
<keyword evidence="6" id="KW-1185">Reference proteome</keyword>
<dbReference type="AlphaFoldDB" id="A0A8S3STZ1"/>
<evidence type="ECO:0000256" key="2">
    <source>
        <dbReference type="ARBA" id="ARBA00022900"/>
    </source>
</evidence>
<organism evidence="5 6">
    <name type="scientific">Mytilus edulis</name>
    <name type="common">Blue mussel</name>
    <dbReference type="NCBI Taxonomy" id="6550"/>
    <lineage>
        <taxon>Eukaryota</taxon>
        <taxon>Metazoa</taxon>
        <taxon>Spiralia</taxon>
        <taxon>Lophotrochozoa</taxon>
        <taxon>Mollusca</taxon>
        <taxon>Bivalvia</taxon>
        <taxon>Autobranchia</taxon>
        <taxon>Pteriomorphia</taxon>
        <taxon>Mytilida</taxon>
        <taxon>Mytiloidea</taxon>
        <taxon>Mytilidae</taxon>
        <taxon>Mytilinae</taxon>
        <taxon>Mytilus</taxon>
    </lineage>
</organism>